<accession>A0A9X5CDC8</accession>
<sequence>MLKIWYYGGTEYMNDAPAYFDNVYEDEWIEDAFVKEMIQDVDHSAVISAHIIESPVLGAITPKDLSGGVKVLILMLKDDSFVYNLSNCGNNCAKWVLKIAESKDLTVYLQHIIRFEGTFEIQIMNTGKIVRNPTEYVDGLLEAEAIQNLREEPPETCPTSTN</sequence>
<dbReference type="OrthoDB" id="3183892at2"/>
<dbReference type="Proteomes" id="UP000474104">
    <property type="component" value="Unassembled WGS sequence"/>
</dbReference>
<protein>
    <submittedName>
        <fullName evidence="1">DUF4869 domain-containing protein</fullName>
    </submittedName>
</protein>
<gene>
    <name evidence="1" type="ORF">FMM80_28315</name>
</gene>
<organism evidence="1 2">
    <name type="scientific">Schaedlerella arabinosiphila</name>
    <dbReference type="NCBI Taxonomy" id="2044587"/>
    <lineage>
        <taxon>Bacteria</taxon>
        <taxon>Bacillati</taxon>
        <taxon>Bacillota</taxon>
        <taxon>Clostridia</taxon>
        <taxon>Lachnospirales</taxon>
        <taxon>Lachnospiraceae</taxon>
        <taxon>Schaedlerella</taxon>
    </lineage>
</organism>
<dbReference type="Pfam" id="PF16163">
    <property type="entry name" value="DUF4869"/>
    <property type="match status" value="1"/>
</dbReference>
<evidence type="ECO:0000313" key="1">
    <source>
        <dbReference type="EMBL" id="NDO72316.1"/>
    </source>
</evidence>
<evidence type="ECO:0000313" key="2">
    <source>
        <dbReference type="Proteomes" id="UP000474104"/>
    </source>
</evidence>
<proteinExistence type="predicted"/>
<dbReference type="AlphaFoldDB" id="A0A9X5CDC8"/>
<name>A0A9X5CDC8_9FIRM</name>
<dbReference type="InterPro" id="IPR032360">
    <property type="entry name" value="DUF4869"/>
</dbReference>
<reference evidence="1 2" key="1">
    <citation type="submission" date="2019-07" db="EMBL/GenBank/DDBJ databases">
        <title>Draft genome sequences of 15 bacterial species constituting the stable defined intestinal microbiota of the GM15 gnotobiotic mouse model.</title>
        <authorList>
            <person name="Elie C."/>
            <person name="Mathieu A."/>
            <person name="Saliou A."/>
            <person name="Darnaud M."/>
            <person name="Leulier F."/>
            <person name="Tamellini A."/>
        </authorList>
    </citation>
    <scope>NUCLEOTIDE SEQUENCE [LARGE SCALE GENOMIC DNA]</scope>
    <source>
        <strain evidence="2">ASF 502</strain>
    </source>
</reference>
<dbReference type="RefSeq" id="WP_004082678.1">
    <property type="nucleotide sequence ID" value="NZ_VIRB01000163.1"/>
</dbReference>
<comment type="caution">
    <text evidence="1">The sequence shown here is derived from an EMBL/GenBank/DDBJ whole genome shotgun (WGS) entry which is preliminary data.</text>
</comment>
<dbReference type="EMBL" id="VIRB01000163">
    <property type="protein sequence ID" value="NDO72316.1"/>
    <property type="molecule type" value="Genomic_DNA"/>
</dbReference>